<dbReference type="SMART" id="SM00361">
    <property type="entry name" value="RRM_1"/>
    <property type="match status" value="2"/>
</dbReference>
<feature type="compositionally biased region" description="Polar residues" evidence="5">
    <location>
        <begin position="1"/>
        <end position="10"/>
    </location>
</feature>
<dbReference type="OrthoDB" id="439808at2759"/>
<sequence>MSLPSKSIKTANGGKASDDSDGPSNNLWVGNLSTDVTDSDLMSLFSKYGAVDSITAYASRSYAFVHFKRVEHAKAALEALHGTYLRGNSMKIEFAKPAKPCKSLWVSGISPSVTKEVLEKEFLKFGKIEEFKFLRERNTAYIDYFRLEDASQALKSMNGKRIGGDQIRVDFLRSHTSRREHVTDYRDAREGQKVHSESSGGQKGDGQPSNILWIGYPPSVHMDEQMLHNAMILFGEIERIRSFPSRHYSFVEFRSVDEARRAKEGLQGRLFNDPRISILYSSSGPTRSKDYPAFYPRVKGPRPDVLFDEPPFQLAHIDMFNHNRLMVPNALSRPAPSDGVLGPNRLMRPFGPQGSFEPLLCGPEFNDLTVLNKRLDANPNSLIGGPNWRRSSPAPGIFPSPSQGAKRPVSSGAWDLFDANQLQRESKRSRMDNVLPAYDSAFPSKKMDDHGSGLDQLYGLGPQVDGSPSGPFNNVQEKNLYVPTETRKTTRGMGQGYPDHDYIWRGIIAKGGTPVCRARCVPVGEGVEFEIPEVVNCSARTGLDMLTKHYGDAVGYSVIFFLPDSEEDFASYTEFLRYLGAKDRAGVAKFDDGTTLFLVPPSDFLYKVLKVEGPERLYGVVLKFPQHAPSNTAVQPQSFQSRHIDGQQMPSHEYSGMHQEQKALQLDYSRLLREDSLPPSNQLAPSTTDSLSMQPAPSVNTAALSQAGIALTPELIATLASLLPASSKSSGAETAQSSVGASSMRPPLPPTTELHRELLQRDWTHDRSHPEQTAHPLHQVENQYNPHQHQLSQLQTYPTGLSTSSDYATGVTVHSQVQDLAFQLPQQGAVSSMSLSNFGIPSQSGQMAVPHQINLQHQYEVPQNTQKGFGIAHGTDPLGSHGSSFYQHSGNSVTISNQVHGSDVTQPLTAMPLAADKGYSELPNQVQQLQSTIYGANQGTSEVEVDKNKRYQSTLQFAANLLFQIQQQQQQTSTHGGKDSANH</sequence>
<comment type="subcellular location">
    <subcellularLocation>
        <location evidence="1">Nucleus</location>
    </subcellularLocation>
</comment>
<evidence type="ECO:0000256" key="3">
    <source>
        <dbReference type="ARBA" id="ARBA00023242"/>
    </source>
</evidence>
<dbReference type="Gene3D" id="3.30.70.330">
    <property type="match status" value="3"/>
</dbReference>
<dbReference type="STRING" id="1590841.A0A2R6PXN0"/>
<evidence type="ECO:0000313" key="7">
    <source>
        <dbReference type="EMBL" id="PSR98302.1"/>
    </source>
</evidence>
<feature type="region of interest" description="Disordered" evidence="5">
    <location>
        <begin position="676"/>
        <end position="696"/>
    </location>
</feature>
<accession>A0A2R6PXN0</accession>
<dbReference type="CDD" id="cd00590">
    <property type="entry name" value="RRM_SF"/>
    <property type="match status" value="3"/>
</dbReference>
<dbReference type="InterPro" id="IPR003954">
    <property type="entry name" value="RRM_euk-type"/>
</dbReference>
<dbReference type="InParanoid" id="A0A2R6PXN0"/>
<dbReference type="AlphaFoldDB" id="A0A2R6PXN0"/>
<feature type="region of interest" description="Disordered" evidence="5">
    <location>
        <begin position="178"/>
        <end position="210"/>
    </location>
</feature>
<dbReference type="Gramene" id="PSR98302">
    <property type="protein sequence ID" value="PSR98302"/>
    <property type="gene ID" value="CEY00_Acc24907"/>
</dbReference>
<dbReference type="InterPro" id="IPR012677">
    <property type="entry name" value="Nucleotide-bd_a/b_plait_sf"/>
</dbReference>
<dbReference type="Pfam" id="PF00076">
    <property type="entry name" value="RRM_1"/>
    <property type="match status" value="3"/>
</dbReference>
<reference evidence="8" key="2">
    <citation type="journal article" date="2018" name="BMC Genomics">
        <title>A manually annotated Actinidia chinensis var. chinensis (kiwifruit) genome highlights the challenges associated with draft genomes and gene prediction in plants.</title>
        <authorList>
            <person name="Pilkington S.M."/>
            <person name="Crowhurst R."/>
            <person name="Hilario E."/>
            <person name="Nardozza S."/>
            <person name="Fraser L."/>
            <person name="Peng Y."/>
            <person name="Gunaseelan K."/>
            <person name="Simpson R."/>
            <person name="Tahir J."/>
            <person name="Deroles S.C."/>
            <person name="Templeton K."/>
            <person name="Luo Z."/>
            <person name="Davy M."/>
            <person name="Cheng C."/>
            <person name="McNeilage M."/>
            <person name="Scaglione D."/>
            <person name="Liu Y."/>
            <person name="Zhang Q."/>
            <person name="Datson P."/>
            <person name="De Silva N."/>
            <person name="Gardiner S.E."/>
            <person name="Bassett H."/>
            <person name="Chagne D."/>
            <person name="McCallum J."/>
            <person name="Dzierzon H."/>
            <person name="Deng C."/>
            <person name="Wang Y.Y."/>
            <person name="Barron L."/>
            <person name="Manako K."/>
            <person name="Bowen J."/>
            <person name="Foster T.M."/>
            <person name="Erridge Z.A."/>
            <person name="Tiffin H."/>
            <person name="Waite C.N."/>
            <person name="Davies K.M."/>
            <person name="Grierson E.P."/>
            <person name="Laing W.A."/>
            <person name="Kirk R."/>
            <person name="Chen X."/>
            <person name="Wood M."/>
            <person name="Montefiori M."/>
            <person name="Brummell D.A."/>
            <person name="Schwinn K.E."/>
            <person name="Catanach A."/>
            <person name="Fullerton C."/>
            <person name="Li D."/>
            <person name="Meiyalaghan S."/>
            <person name="Nieuwenhuizen N."/>
            <person name="Read N."/>
            <person name="Prakash R."/>
            <person name="Hunter D."/>
            <person name="Zhang H."/>
            <person name="McKenzie M."/>
            <person name="Knabel M."/>
            <person name="Harris A."/>
            <person name="Allan A.C."/>
            <person name="Gleave A."/>
            <person name="Chen A."/>
            <person name="Janssen B.J."/>
            <person name="Plunkett B."/>
            <person name="Ampomah-Dwamena C."/>
            <person name="Voogd C."/>
            <person name="Leif D."/>
            <person name="Lafferty D."/>
            <person name="Souleyre E.J.F."/>
            <person name="Varkonyi-Gasic E."/>
            <person name="Gambi F."/>
            <person name="Hanley J."/>
            <person name="Yao J.L."/>
            <person name="Cheung J."/>
            <person name="David K.M."/>
            <person name="Warren B."/>
            <person name="Marsh K."/>
            <person name="Snowden K.C."/>
            <person name="Lin-Wang K."/>
            <person name="Brian L."/>
            <person name="Martinez-Sanchez M."/>
            <person name="Wang M."/>
            <person name="Ileperuma N."/>
            <person name="Macnee N."/>
            <person name="Campin R."/>
            <person name="McAtee P."/>
            <person name="Drummond R.S.M."/>
            <person name="Espley R.V."/>
            <person name="Ireland H.S."/>
            <person name="Wu R."/>
            <person name="Atkinson R.G."/>
            <person name="Karunairetnam S."/>
            <person name="Bulley S."/>
            <person name="Chunkath S."/>
            <person name="Hanley Z."/>
            <person name="Storey R."/>
            <person name="Thrimawithana A.H."/>
            <person name="Thomson S."/>
            <person name="David C."/>
            <person name="Testolin R."/>
            <person name="Huang H."/>
            <person name="Hellens R.P."/>
            <person name="Schaffer R.J."/>
        </authorList>
    </citation>
    <scope>NUCLEOTIDE SEQUENCE [LARGE SCALE GENOMIC DNA]</scope>
    <source>
        <strain evidence="8">cv. Red5</strain>
    </source>
</reference>
<feature type="region of interest" description="Disordered" evidence="5">
    <location>
        <begin position="1"/>
        <end position="24"/>
    </location>
</feature>
<dbReference type="SUPFAM" id="SSF54928">
    <property type="entry name" value="RNA-binding domain, RBD"/>
    <property type="match status" value="3"/>
</dbReference>
<feature type="region of interest" description="Disordered" evidence="5">
    <location>
        <begin position="725"/>
        <end position="751"/>
    </location>
</feature>
<evidence type="ECO:0000256" key="5">
    <source>
        <dbReference type="SAM" id="MobiDB-lite"/>
    </source>
</evidence>
<dbReference type="PROSITE" id="PS50102">
    <property type="entry name" value="RRM"/>
    <property type="match status" value="3"/>
</dbReference>
<dbReference type="OMA" id="DMFINDH"/>
<protein>
    <submittedName>
        <fullName evidence="7">Flowering time control protein like</fullName>
    </submittedName>
</protein>
<evidence type="ECO:0000259" key="6">
    <source>
        <dbReference type="PROSITE" id="PS50102"/>
    </source>
</evidence>
<reference evidence="7 8" key="1">
    <citation type="submission" date="2017-07" db="EMBL/GenBank/DDBJ databases">
        <title>An improved, manually edited Actinidia chinensis var. chinensis (kiwifruit) genome highlights the challenges associated with draft genomes and gene prediction in plants.</title>
        <authorList>
            <person name="Pilkington S."/>
            <person name="Crowhurst R."/>
            <person name="Hilario E."/>
            <person name="Nardozza S."/>
            <person name="Fraser L."/>
            <person name="Peng Y."/>
            <person name="Gunaseelan K."/>
            <person name="Simpson R."/>
            <person name="Tahir J."/>
            <person name="Deroles S."/>
            <person name="Templeton K."/>
            <person name="Luo Z."/>
            <person name="Davy M."/>
            <person name="Cheng C."/>
            <person name="Mcneilage M."/>
            <person name="Scaglione D."/>
            <person name="Liu Y."/>
            <person name="Zhang Q."/>
            <person name="Datson P."/>
            <person name="De Silva N."/>
            <person name="Gardiner S."/>
            <person name="Bassett H."/>
            <person name="Chagne D."/>
            <person name="Mccallum J."/>
            <person name="Dzierzon H."/>
            <person name="Deng C."/>
            <person name="Wang Y.-Y."/>
            <person name="Barron N."/>
            <person name="Manako K."/>
            <person name="Bowen J."/>
            <person name="Foster T."/>
            <person name="Erridge Z."/>
            <person name="Tiffin H."/>
            <person name="Waite C."/>
            <person name="Davies K."/>
            <person name="Grierson E."/>
            <person name="Laing W."/>
            <person name="Kirk R."/>
            <person name="Chen X."/>
            <person name="Wood M."/>
            <person name="Montefiori M."/>
            <person name="Brummell D."/>
            <person name="Schwinn K."/>
            <person name="Catanach A."/>
            <person name="Fullerton C."/>
            <person name="Li D."/>
            <person name="Meiyalaghan S."/>
            <person name="Nieuwenhuizen N."/>
            <person name="Read N."/>
            <person name="Prakash R."/>
            <person name="Hunter D."/>
            <person name="Zhang H."/>
            <person name="Mckenzie M."/>
            <person name="Knabel M."/>
            <person name="Harris A."/>
            <person name="Allan A."/>
            <person name="Chen A."/>
            <person name="Janssen B."/>
            <person name="Plunkett B."/>
            <person name="Dwamena C."/>
            <person name="Voogd C."/>
            <person name="Leif D."/>
            <person name="Lafferty D."/>
            <person name="Souleyre E."/>
            <person name="Varkonyi-Gasic E."/>
            <person name="Gambi F."/>
            <person name="Hanley J."/>
            <person name="Yao J.-L."/>
            <person name="Cheung J."/>
            <person name="David K."/>
            <person name="Warren B."/>
            <person name="Marsh K."/>
            <person name="Snowden K."/>
            <person name="Lin-Wang K."/>
            <person name="Brian L."/>
            <person name="Martinez-Sanchez M."/>
            <person name="Wang M."/>
            <person name="Ileperuma N."/>
            <person name="Macnee N."/>
            <person name="Campin R."/>
            <person name="Mcatee P."/>
            <person name="Drummond R."/>
            <person name="Espley R."/>
            <person name="Ireland H."/>
            <person name="Wu R."/>
            <person name="Atkinson R."/>
            <person name="Karunairetnam S."/>
            <person name="Bulley S."/>
            <person name="Chunkath S."/>
            <person name="Hanley Z."/>
            <person name="Storey R."/>
            <person name="Thrimawithana A."/>
            <person name="Thomson S."/>
            <person name="David C."/>
            <person name="Testolin R."/>
        </authorList>
    </citation>
    <scope>NUCLEOTIDE SEQUENCE [LARGE SCALE GENOMIC DNA]</scope>
    <source>
        <strain evidence="8">cv. Red5</strain>
        <tissue evidence="7">Young leaf</tissue>
    </source>
</reference>
<feature type="domain" description="RRM" evidence="6">
    <location>
        <begin position="210"/>
        <end position="283"/>
    </location>
</feature>
<evidence type="ECO:0000256" key="4">
    <source>
        <dbReference type="PROSITE-ProRule" id="PRU00176"/>
    </source>
</evidence>
<feature type="region of interest" description="Disordered" evidence="5">
    <location>
        <begin position="382"/>
        <end position="410"/>
    </location>
</feature>
<organism evidence="7 8">
    <name type="scientific">Actinidia chinensis var. chinensis</name>
    <name type="common">Chinese soft-hair kiwi</name>
    <dbReference type="NCBI Taxonomy" id="1590841"/>
    <lineage>
        <taxon>Eukaryota</taxon>
        <taxon>Viridiplantae</taxon>
        <taxon>Streptophyta</taxon>
        <taxon>Embryophyta</taxon>
        <taxon>Tracheophyta</taxon>
        <taxon>Spermatophyta</taxon>
        <taxon>Magnoliopsida</taxon>
        <taxon>eudicotyledons</taxon>
        <taxon>Gunneridae</taxon>
        <taxon>Pentapetalae</taxon>
        <taxon>asterids</taxon>
        <taxon>Ericales</taxon>
        <taxon>Actinidiaceae</taxon>
        <taxon>Actinidia</taxon>
    </lineage>
</organism>
<dbReference type="PANTHER" id="PTHR23189">
    <property type="entry name" value="RNA RECOGNITION MOTIF-CONTAINING"/>
    <property type="match status" value="1"/>
</dbReference>
<proteinExistence type="predicted"/>
<keyword evidence="2 4" id="KW-0694">RNA-binding</keyword>
<evidence type="ECO:0000313" key="8">
    <source>
        <dbReference type="Proteomes" id="UP000241394"/>
    </source>
</evidence>
<dbReference type="Pfam" id="PF07744">
    <property type="entry name" value="SPOC"/>
    <property type="match status" value="1"/>
</dbReference>
<feature type="compositionally biased region" description="Polar residues" evidence="5">
    <location>
        <begin position="678"/>
        <end position="696"/>
    </location>
</feature>
<evidence type="ECO:0000256" key="1">
    <source>
        <dbReference type="ARBA" id="ARBA00004123"/>
    </source>
</evidence>
<dbReference type="GO" id="GO:0005634">
    <property type="term" value="C:nucleus"/>
    <property type="evidence" value="ECO:0007669"/>
    <property type="project" value="UniProtKB-SubCell"/>
</dbReference>
<dbReference type="Proteomes" id="UP000241394">
    <property type="component" value="Chromosome LG22"/>
</dbReference>
<dbReference type="FunFam" id="3.30.70.330:FF:000415">
    <property type="entry name" value="Flowering time control protein FPA"/>
    <property type="match status" value="1"/>
</dbReference>
<dbReference type="InterPro" id="IPR012921">
    <property type="entry name" value="SPOC_C"/>
</dbReference>
<dbReference type="InterPro" id="IPR035979">
    <property type="entry name" value="RBD_domain_sf"/>
</dbReference>
<feature type="compositionally biased region" description="Basic and acidic residues" evidence="5">
    <location>
        <begin position="178"/>
        <end position="196"/>
    </location>
</feature>
<dbReference type="SMART" id="SM00360">
    <property type="entry name" value="RRM"/>
    <property type="match status" value="3"/>
</dbReference>
<keyword evidence="3" id="KW-0539">Nucleus</keyword>
<dbReference type="GO" id="GO:0003723">
    <property type="term" value="F:RNA binding"/>
    <property type="evidence" value="ECO:0007669"/>
    <property type="project" value="UniProtKB-UniRule"/>
</dbReference>
<comment type="caution">
    <text evidence="7">The sequence shown here is derived from an EMBL/GenBank/DDBJ whole genome shotgun (WGS) entry which is preliminary data.</text>
</comment>
<keyword evidence="8" id="KW-1185">Reference proteome</keyword>
<name>A0A2R6PXN0_ACTCC</name>
<dbReference type="EMBL" id="NKQK01000022">
    <property type="protein sequence ID" value="PSR98302.1"/>
    <property type="molecule type" value="Genomic_DNA"/>
</dbReference>
<feature type="domain" description="RRM" evidence="6">
    <location>
        <begin position="25"/>
        <end position="97"/>
    </location>
</feature>
<gene>
    <name evidence="7" type="ORF">CEY00_Acc24907</name>
</gene>
<dbReference type="FunCoup" id="A0A2R6PXN0">
    <property type="interactions" value="3283"/>
</dbReference>
<feature type="domain" description="RRM" evidence="6">
    <location>
        <begin position="102"/>
        <end position="174"/>
    </location>
</feature>
<evidence type="ECO:0000256" key="2">
    <source>
        <dbReference type="ARBA" id="ARBA00022884"/>
    </source>
</evidence>
<dbReference type="InterPro" id="IPR000504">
    <property type="entry name" value="RRM_dom"/>
</dbReference>